<dbReference type="EMBL" id="VIFK01000021">
    <property type="protein sequence ID" value="TQF00174.1"/>
    <property type="molecule type" value="Genomic_DNA"/>
</dbReference>
<name>A0A540VVK1_9GAMM</name>
<dbReference type="Proteomes" id="UP000315400">
    <property type="component" value="Unassembled WGS sequence"/>
</dbReference>
<sequence length="343" mass="38607">MAKVLILGGGGFIGINIARRLMDDGGYIITLADKTYRGRLEEYFPDPAEREQLTVIEDDFSQPAAYERLDDAYDHVYMMAAIVGVNRTLEHPEEVIRVNTALTLYTLEWLQRARVGRVVFASSSENYAATTDLFDYPIPTPETVPLCVSDVQHPRWTYALTKMHGEAAFLHTGPTAGFEATVVRYQNAFGPAMGFRHVIPHLVQRFWEGEDPFPIYGADQTRAFCFITDSVDGTVRAMETPRAAGGIYHIGASEEITLETLSKTVGELMGFRGTYDRGPTYPGSVQRRCPDISKAREALGYEPQVHWREGLERTVRWYRDFFASGRRPDDVGFEPPQKFATKG</sequence>
<evidence type="ECO:0000259" key="1">
    <source>
        <dbReference type="Pfam" id="PF01370"/>
    </source>
</evidence>
<comment type="caution">
    <text evidence="2">The sequence shown here is derived from an EMBL/GenBank/DDBJ whole genome shotgun (WGS) entry which is preliminary data.</text>
</comment>
<accession>A0A540VVK1</accession>
<dbReference type="PANTHER" id="PTHR43245">
    <property type="entry name" value="BIFUNCTIONAL POLYMYXIN RESISTANCE PROTEIN ARNA"/>
    <property type="match status" value="1"/>
</dbReference>
<dbReference type="SUPFAM" id="SSF51735">
    <property type="entry name" value="NAD(P)-binding Rossmann-fold domains"/>
    <property type="match status" value="1"/>
</dbReference>
<dbReference type="Gene3D" id="3.40.50.720">
    <property type="entry name" value="NAD(P)-binding Rossmann-like Domain"/>
    <property type="match status" value="1"/>
</dbReference>
<evidence type="ECO:0000313" key="2">
    <source>
        <dbReference type="EMBL" id="TQF00174.1"/>
    </source>
</evidence>
<evidence type="ECO:0000313" key="3">
    <source>
        <dbReference type="Proteomes" id="UP000315400"/>
    </source>
</evidence>
<dbReference type="PANTHER" id="PTHR43245:SF13">
    <property type="entry name" value="UDP-D-APIOSE_UDP-D-XYLOSE SYNTHASE 2"/>
    <property type="match status" value="1"/>
</dbReference>
<feature type="domain" description="NAD-dependent epimerase/dehydratase" evidence="1">
    <location>
        <begin position="4"/>
        <end position="251"/>
    </location>
</feature>
<dbReference type="InterPro" id="IPR036291">
    <property type="entry name" value="NAD(P)-bd_dom_sf"/>
</dbReference>
<proteinExistence type="predicted"/>
<dbReference type="Pfam" id="PF01370">
    <property type="entry name" value="Epimerase"/>
    <property type="match status" value="1"/>
</dbReference>
<organism evidence="2 3">
    <name type="scientific">Spiribacter salinus</name>
    <dbReference type="NCBI Taxonomy" id="1335746"/>
    <lineage>
        <taxon>Bacteria</taxon>
        <taxon>Pseudomonadati</taxon>
        <taxon>Pseudomonadota</taxon>
        <taxon>Gammaproteobacteria</taxon>
        <taxon>Chromatiales</taxon>
        <taxon>Ectothiorhodospiraceae</taxon>
        <taxon>Spiribacter</taxon>
    </lineage>
</organism>
<dbReference type="InterPro" id="IPR001509">
    <property type="entry name" value="Epimerase_deHydtase"/>
</dbReference>
<protein>
    <submittedName>
        <fullName evidence="2">NAD-dependent epimerase/dehydratase family protein</fullName>
    </submittedName>
</protein>
<gene>
    <name evidence="2" type="ORF">FKY71_04840</name>
</gene>
<dbReference type="InterPro" id="IPR050177">
    <property type="entry name" value="Lipid_A_modif_metabolic_enz"/>
</dbReference>
<dbReference type="AlphaFoldDB" id="A0A540VVK1"/>
<reference evidence="2 3" key="1">
    <citation type="submission" date="2019-06" db="EMBL/GenBank/DDBJ databases">
        <title>Metagenome assembled Genome of Spiribacter salinus SL48-SHIP from the microbial mat of Salt Lake 48 (Novosibirsk region, Russia).</title>
        <authorList>
            <person name="Shipova A."/>
            <person name="Rozanov A.S."/>
            <person name="Bryanskaya A.V."/>
            <person name="Peltek S.E."/>
        </authorList>
    </citation>
    <scope>NUCLEOTIDE SEQUENCE [LARGE SCALE GENOMIC DNA]</scope>
    <source>
        <strain evidence="2">SL48-SHIP-2</strain>
    </source>
</reference>